<gene>
    <name evidence="1" type="ORF">APLA_LOCUS17512</name>
</gene>
<sequence length="116" mass="13410">MVGFRQNPTLKKPAKILSYTLRQPQIVMRKDDDLNMGTADLVLSYNKVLKAVQRLLKEVTGNGLHVSGDYGFLWNEDLVKIKHWRKRKDRYGPHIYVEANLIFSDTAVSSHRNLDN</sequence>
<evidence type="ECO:0000313" key="2">
    <source>
        <dbReference type="Proteomes" id="UP000494106"/>
    </source>
</evidence>
<organism evidence="1 2">
    <name type="scientific">Arctia plantaginis</name>
    <name type="common">Wood tiger moth</name>
    <name type="synonym">Phalaena plantaginis</name>
    <dbReference type="NCBI Taxonomy" id="874455"/>
    <lineage>
        <taxon>Eukaryota</taxon>
        <taxon>Metazoa</taxon>
        <taxon>Ecdysozoa</taxon>
        <taxon>Arthropoda</taxon>
        <taxon>Hexapoda</taxon>
        <taxon>Insecta</taxon>
        <taxon>Pterygota</taxon>
        <taxon>Neoptera</taxon>
        <taxon>Endopterygota</taxon>
        <taxon>Lepidoptera</taxon>
        <taxon>Glossata</taxon>
        <taxon>Ditrysia</taxon>
        <taxon>Noctuoidea</taxon>
        <taxon>Erebidae</taxon>
        <taxon>Arctiinae</taxon>
        <taxon>Arctia</taxon>
    </lineage>
</organism>
<accession>A0A8S1BNM9</accession>
<keyword evidence="2" id="KW-1185">Reference proteome</keyword>
<dbReference type="AlphaFoldDB" id="A0A8S1BNM9"/>
<reference evidence="1 2" key="1">
    <citation type="submission" date="2020-04" db="EMBL/GenBank/DDBJ databases">
        <authorList>
            <person name="Wallbank WR R."/>
            <person name="Pardo Diaz C."/>
            <person name="Kozak K."/>
            <person name="Martin S."/>
            <person name="Jiggins C."/>
            <person name="Moest M."/>
            <person name="Warren A I."/>
            <person name="Byers J.R.P. K."/>
            <person name="Montejo-Kovacevich G."/>
            <person name="Yen C E."/>
        </authorList>
    </citation>
    <scope>NUCLEOTIDE SEQUENCE [LARGE SCALE GENOMIC DNA]</scope>
</reference>
<protein>
    <submittedName>
        <fullName evidence="1">Uncharacterized protein</fullName>
    </submittedName>
</protein>
<evidence type="ECO:0000313" key="1">
    <source>
        <dbReference type="EMBL" id="CAB3260757.1"/>
    </source>
</evidence>
<dbReference type="Proteomes" id="UP000494106">
    <property type="component" value="Unassembled WGS sequence"/>
</dbReference>
<dbReference type="EMBL" id="CADEBC010000790">
    <property type="protein sequence ID" value="CAB3260757.1"/>
    <property type="molecule type" value="Genomic_DNA"/>
</dbReference>
<proteinExistence type="predicted"/>
<comment type="caution">
    <text evidence="1">The sequence shown here is derived from an EMBL/GenBank/DDBJ whole genome shotgun (WGS) entry which is preliminary data.</text>
</comment>
<name>A0A8S1BNM9_ARCPL</name>